<evidence type="ECO:0000313" key="3">
    <source>
        <dbReference type="Proteomes" id="UP000036513"/>
    </source>
</evidence>
<dbReference type="PANTHER" id="PTHR35525:SF3">
    <property type="entry name" value="BLL6575 PROTEIN"/>
    <property type="match status" value="1"/>
</dbReference>
<reference evidence="2 3" key="1">
    <citation type="journal article" date="2015" name="Genome Biol. Evol.">
        <title>Characterization of Three Mycobacterium spp. with Potential Use in Bioremediation by Genome Sequencing and Comparative Genomics.</title>
        <authorList>
            <person name="Das S."/>
            <person name="Pettersson B.M."/>
            <person name="Behra P.R."/>
            <person name="Ramesh M."/>
            <person name="Dasgupta S."/>
            <person name="Bhattacharya A."/>
            <person name="Kirsebom L.A."/>
        </authorList>
    </citation>
    <scope>NUCLEOTIDE SEQUENCE [LARGE SCALE GENOMIC DNA]</scope>
    <source>
        <strain evidence="2 3">DSM 43826</strain>
    </source>
</reference>
<dbReference type="PATRIC" id="fig|37916.4.peg.4118"/>
<organism evidence="2 3">
    <name type="scientific">Mycolicibacterium chlorophenolicum</name>
    <dbReference type="NCBI Taxonomy" id="37916"/>
    <lineage>
        <taxon>Bacteria</taxon>
        <taxon>Bacillati</taxon>
        <taxon>Actinomycetota</taxon>
        <taxon>Actinomycetes</taxon>
        <taxon>Mycobacteriales</taxon>
        <taxon>Mycobacteriaceae</taxon>
        <taxon>Mycolicibacterium</taxon>
    </lineage>
</organism>
<dbReference type="AlphaFoldDB" id="A0A0J6VRB0"/>
<proteinExistence type="predicted"/>
<evidence type="ECO:0000313" key="2">
    <source>
        <dbReference type="EMBL" id="KMO72002.1"/>
    </source>
</evidence>
<dbReference type="Pfam" id="PF07336">
    <property type="entry name" value="ABATE"/>
    <property type="match status" value="1"/>
</dbReference>
<dbReference type="SMR" id="A0A0J6VRB0"/>
<dbReference type="RefSeq" id="WP_048471547.1">
    <property type="nucleotide sequence ID" value="NZ_JYNL01000048.1"/>
</dbReference>
<dbReference type="STRING" id="37916.MCHLDSM_04151"/>
<dbReference type="InterPro" id="IPR021005">
    <property type="entry name" value="Znf_CGNR"/>
</dbReference>
<keyword evidence="3" id="KW-1185">Reference proteome</keyword>
<dbReference type="Pfam" id="PF11706">
    <property type="entry name" value="zf-CGNR"/>
    <property type="match status" value="1"/>
</dbReference>
<dbReference type="InterPro" id="IPR023286">
    <property type="entry name" value="ABATE_dom_sf"/>
</dbReference>
<dbReference type="PANTHER" id="PTHR35525">
    <property type="entry name" value="BLL6575 PROTEIN"/>
    <property type="match status" value="1"/>
</dbReference>
<comment type="caution">
    <text evidence="2">The sequence shown here is derived from an EMBL/GenBank/DDBJ whole genome shotgun (WGS) entry which is preliminary data.</text>
</comment>
<accession>A0A0J6VRB0</accession>
<sequence>MDLYAATARDEALLLDLLNTTPVIDGTATDLLPDLATAAAWLADHDVAATDDELADLVAARQELQAVVRGDRTPSALQPFLDRVRLHPVATESGIDWRLTDATGAARAVLAWDGLRITGPGRLRPCANDECRLFLIDRSKPNTARWCSMAICGNRMKARRHYRRTHAV</sequence>
<dbReference type="InterPro" id="IPR010852">
    <property type="entry name" value="ABATE"/>
</dbReference>
<feature type="domain" description="Zinc finger CGNR" evidence="1">
    <location>
        <begin position="122"/>
        <end position="164"/>
    </location>
</feature>
<gene>
    <name evidence="2" type="ORF">MCHLDSM_04151</name>
</gene>
<evidence type="ECO:0000259" key="1">
    <source>
        <dbReference type="Pfam" id="PF11706"/>
    </source>
</evidence>
<protein>
    <submittedName>
        <fullName evidence="2">CGNR zinc finger</fullName>
    </submittedName>
</protein>
<dbReference type="EMBL" id="JYNL01000048">
    <property type="protein sequence ID" value="KMO72002.1"/>
    <property type="molecule type" value="Genomic_DNA"/>
</dbReference>
<name>A0A0J6VRB0_9MYCO</name>
<dbReference type="Proteomes" id="UP000036513">
    <property type="component" value="Unassembled WGS sequence"/>
</dbReference>
<dbReference type="SUPFAM" id="SSF160904">
    <property type="entry name" value="Jann2411-like"/>
    <property type="match status" value="1"/>
</dbReference>
<dbReference type="Gene3D" id="1.10.3300.10">
    <property type="entry name" value="Jann2411-like domain"/>
    <property type="match status" value="1"/>
</dbReference>